<gene>
    <name evidence="7" type="ORF">CROQUDRAFT_130278</name>
</gene>
<dbReference type="PROSITE" id="PS01359">
    <property type="entry name" value="ZF_PHD_1"/>
    <property type="match status" value="1"/>
</dbReference>
<comment type="caution">
    <text evidence="7">The sequence shown here is derived from an EMBL/GenBank/DDBJ whole genome shotgun (WGS) entry which is preliminary data.</text>
</comment>
<feature type="compositionally biased region" description="Low complexity" evidence="5">
    <location>
        <begin position="412"/>
        <end position="424"/>
    </location>
</feature>
<feature type="compositionally biased region" description="Pro residues" evidence="5">
    <location>
        <begin position="209"/>
        <end position="222"/>
    </location>
</feature>
<dbReference type="Pfam" id="PF00628">
    <property type="entry name" value="PHD"/>
    <property type="match status" value="1"/>
</dbReference>
<feature type="compositionally biased region" description="Basic and acidic residues" evidence="5">
    <location>
        <begin position="951"/>
        <end position="984"/>
    </location>
</feature>
<dbReference type="GO" id="GO:0006355">
    <property type="term" value="P:regulation of DNA-templated transcription"/>
    <property type="evidence" value="ECO:0007669"/>
    <property type="project" value="InterPro"/>
</dbReference>
<feature type="region of interest" description="Disordered" evidence="5">
    <location>
        <begin position="783"/>
        <end position="821"/>
    </location>
</feature>
<dbReference type="SMART" id="SM00249">
    <property type="entry name" value="PHD"/>
    <property type="match status" value="1"/>
</dbReference>
<feature type="region of interest" description="Disordered" evidence="5">
    <location>
        <begin position="310"/>
        <end position="395"/>
    </location>
</feature>
<dbReference type="EMBL" id="MU167215">
    <property type="protein sequence ID" value="KAG0151087.1"/>
    <property type="molecule type" value="Genomic_DNA"/>
</dbReference>
<dbReference type="PROSITE" id="PS50016">
    <property type="entry name" value="ZF_PHD_2"/>
    <property type="match status" value="1"/>
</dbReference>
<evidence type="ECO:0000256" key="4">
    <source>
        <dbReference type="PROSITE-ProRule" id="PRU00146"/>
    </source>
</evidence>
<feature type="compositionally biased region" description="Basic and acidic residues" evidence="5">
    <location>
        <begin position="788"/>
        <end position="801"/>
    </location>
</feature>
<dbReference type="GO" id="GO:0008270">
    <property type="term" value="F:zinc ion binding"/>
    <property type="evidence" value="ECO:0007669"/>
    <property type="project" value="UniProtKB-KW"/>
</dbReference>
<accession>A0A9P6TG50</accession>
<dbReference type="PANTHER" id="PTHR14296">
    <property type="entry name" value="REMODELING AND SPACING FACTOR 1"/>
    <property type="match status" value="1"/>
</dbReference>
<dbReference type="GO" id="GO:0031213">
    <property type="term" value="C:RSF complex"/>
    <property type="evidence" value="ECO:0007669"/>
    <property type="project" value="InterPro"/>
</dbReference>
<feature type="region of interest" description="Disordered" evidence="5">
    <location>
        <begin position="950"/>
        <end position="984"/>
    </location>
</feature>
<dbReference type="Gene3D" id="3.30.40.10">
    <property type="entry name" value="Zinc/RING finger domain, C3HC4 (zinc finger)"/>
    <property type="match status" value="1"/>
</dbReference>
<dbReference type="CDD" id="cd15517">
    <property type="entry name" value="PHD_TCF19_like"/>
    <property type="match status" value="1"/>
</dbReference>
<evidence type="ECO:0000256" key="3">
    <source>
        <dbReference type="ARBA" id="ARBA00022833"/>
    </source>
</evidence>
<dbReference type="InterPro" id="IPR011011">
    <property type="entry name" value="Znf_FYVE_PHD"/>
</dbReference>
<sequence>MRSHITQPIDFTTLMIPRKLEADLDGTAPDSYAPTLAARLLVLLTGDRCINLTNWESRLRREYLRREPGSNPLGTEPVKTKAKAAKRAVGYIYIAEYILEPERSLPIPAPTLSEMQPSPVVEGEQASAQAQDVPTVANLVPENQSNGTIVEGQTANTNESCNTLASPALQDHESAPIIVHTDAVSNLQPGCASNVIPSNLETALAPTPSTVPEPLPVDPPPPETDEAPQTIAWAELSGPTKLRALYNLCEWNFASGHDVERFRRMVVDGNSDWRQERCGVDSNGHSYWFTGAGVDCRLWVQRKEPEPVKKNMITLRISGSRGRGRGKGSKSEGKNRKRPLNDTAPDDESPCPSPNGPSTDGRRKSSTVSNQTPKSKRPRLSGTRTSSRLRNGSVADEWQTLPAEWTVVANEASPSVVPKPAPASKRLRKGEQAEEAQTERPPTMIVIKNAGFLGSKPKRLERIVSGTRASPRRQAGEAAEGDRWQDPPQRWLENMDVTNTAQNLAPAHTRPTCTPANQSGPPKGPPSSSPLSSELTEDLSSEESGARAFEVNVDVKMQDGTTGEAPQRSASDESSLNASPTPIEQASTQTEPPPESMSLDLELQHANMLSEPDPSHQAESMVTEETTEVGAQAEPMSPIIPKASSELLTDHPSHQIVEPISTEKTMEIEPDEALTSTQNGDTLTKPDLCPQVGAMMMKEAQETQSLGQPFTSQSSDPVTNELADQVEPTMTKDAMAIQPAAELTSTQNVGSLTKLDSSVHVEQMITKELQDTTLEGHTAKLETGLAHTVRERTRDKPKDGSGDEVMTTGSEGKEGTKEITSNGTELKVEMEIDTPTSGPNGKVVVRADEKHAYPALKGHPLDPEWIGWEVVCSDLAEWQQFSRQFEGTQNADEIALVNFVTEGVLPILVEAYAEHEKRLKLEESLAHRKRSNRIATREVVEVSAAEAAAASRERESRLHSERLEAKRLKEKQADEERKEKEEDQRLVRLREREERIAIREAQLMMEREAEKKREERAKLRAEAKVLGLAVKVAKSGVENSVTSAESGENWELNCEICGVIGQNMDDGSEVICCDKCEKWQHLACHDKADEIRRQPKRNWTTADFICSTCSGIPIPRAVHKLRTHVNGKLKPKPRPRTKKLKPEVDGIPATDGLEKHSAQTTRPKPRITLYVSNPNKQGSAALSQVYPEQQPSSAGQSSQLVDQHIAPALTVLGNHRNPILQQSSTLSPHISPALTGAQSILSPSPPMPTPAVTGLEPYYEDLDKLIPILRRDVQLHRVLPVAVMHRVRRYLINQQQRRQTSATHTGSSADSPHLTTSPTAPNGISSNEAKPRIPVIAQLTSAHYEQIPHLPPISTALPTAANWYDERNARNPTSFESFVDPSFISPPHVSKPLTGSETVAEAQQTQEQLTQAAQAPTLKS</sequence>
<dbReference type="InterPro" id="IPR019786">
    <property type="entry name" value="Zinc_finger_PHD-type_CS"/>
</dbReference>
<feature type="region of interest" description="Disordered" evidence="5">
    <location>
        <begin position="1127"/>
        <end position="1161"/>
    </location>
</feature>
<feature type="compositionally biased region" description="Low complexity" evidence="5">
    <location>
        <begin position="1397"/>
        <end position="1420"/>
    </location>
</feature>
<feature type="compositionally biased region" description="Low complexity" evidence="5">
    <location>
        <begin position="380"/>
        <end position="393"/>
    </location>
</feature>
<evidence type="ECO:0000259" key="6">
    <source>
        <dbReference type="PROSITE" id="PS50016"/>
    </source>
</evidence>
<dbReference type="InterPro" id="IPR028938">
    <property type="entry name" value="Rsf1-like"/>
</dbReference>
<evidence type="ECO:0000256" key="2">
    <source>
        <dbReference type="ARBA" id="ARBA00022771"/>
    </source>
</evidence>
<feature type="region of interest" description="Disordered" evidence="5">
    <location>
        <begin position="1294"/>
        <end position="1330"/>
    </location>
</feature>
<keyword evidence="8" id="KW-1185">Reference proteome</keyword>
<evidence type="ECO:0000256" key="5">
    <source>
        <dbReference type="SAM" id="MobiDB-lite"/>
    </source>
</evidence>
<evidence type="ECO:0000313" key="7">
    <source>
        <dbReference type="EMBL" id="KAG0151087.1"/>
    </source>
</evidence>
<name>A0A9P6TG50_9BASI</name>
<evidence type="ECO:0000256" key="1">
    <source>
        <dbReference type="ARBA" id="ARBA00022723"/>
    </source>
</evidence>
<organism evidence="7 8">
    <name type="scientific">Cronartium quercuum f. sp. fusiforme G11</name>
    <dbReference type="NCBI Taxonomy" id="708437"/>
    <lineage>
        <taxon>Eukaryota</taxon>
        <taxon>Fungi</taxon>
        <taxon>Dikarya</taxon>
        <taxon>Basidiomycota</taxon>
        <taxon>Pucciniomycotina</taxon>
        <taxon>Pucciniomycetes</taxon>
        <taxon>Pucciniales</taxon>
        <taxon>Coleosporiaceae</taxon>
        <taxon>Cronartium</taxon>
    </lineage>
</organism>
<feature type="region of interest" description="Disordered" evidence="5">
    <location>
        <begin position="206"/>
        <end position="227"/>
    </location>
</feature>
<protein>
    <recommendedName>
        <fullName evidence="6">PHD-type domain-containing protein</fullName>
    </recommendedName>
</protein>
<dbReference type="SUPFAM" id="SSF57903">
    <property type="entry name" value="FYVE/PHD zinc finger"/>
    <property type="match status" value="1"/>
</dbReference>
<dbReference type="OrthoDB" id="303107at2759"/>
<feature type="compositionally biased region" description="Polar residues" evidence="5">
    <location>
        <begin position="568"/>
        <end position="590"/>
    </location>
</feature>
<keyword evidence="2 4" id="KW-0863">Zinc-finger</keyword>
<dbReference type="Proteomes" id="UP000886653">
    <property type="component" value="Unassembled WGS sequence"/>
</dbReference>
<feature type="region of interest" description="Disordered" evidence="5">
    <location>
        <begin position="412"/>
        <end position="634"/>
    </location>
</feature>
<dbReference type="InterPro" id="IPR019787">
    <property type="entry name" value="Znf_PHD-finger"/>
</dbReference>
<reference evidence="7" key="1">
    <citation type="submission" date="2013-11" db="EMBL/GenBank/DDBJ databases">
        <title>Genome sequence of the fusiform rust pathogen reveals effectors for host alternation and coevolution with pine.</title>
        <authorList>
            <consortium name="DOE Joint Genome Institute"/>
            <person name="Smith K."/>
            <person name="Pendleton A."/>
            <person name="Kubisiak T."/>
            <person name="Anderson C."/>
            <person name="Salamov A."/>
            <person name="Aerts A."/>
            <person name="Riley R."/>
            <person name="Clum A."/>
            <person name="Lindquist E."/>
            <person name="Ence D."/>
            <person name="Campbell M."/>
            <person name="Kronenberg Z."/>
            <person name="Feau N."/>
            <person name="Dhillon B."/>
            <person name="Hamelin R."/>
            <person name="Burleigh J."/>
            <person name="Smith J."/>
            <person name="Yandell M."/>
            <person name="Nelson C."/>
            <person name="Grigoriev I."/>
            <person name="Davis J."/>
        </authorList>
    </citation>
    <scope>NUCLEOTIDE SEQUENCE</scope>
    <source>
        <strain evidence="7">G11</strain>
    </source>
</reference>
<keyword evidence="1" id="KW-0479">Metal-binding</keyword>
<feature type="compositionally biased region" description="Polar residues" evidence="5">
    <location>
        <begin position="1294"/>
        <end position="1328"/>
    </location>
</feature>
<dbReference type="InterPro" id="IPR001965">
    <property type="entry name" value="Znf_PHD"/>
</dbReference>
<feature type="compositionally biased region" description="Basic residues" evidence="5">
    <location>
        <begin position="1127"/>
        <end position="1139"/>
    </location>
</feature>
<evidence type="ECO:0000313" key="8">
    <source>
        <dbReference type="Proteomes" id="UP000886653"/>
    </source>
</evidence>
<feature type="domain" description="PHD-type" evidence="6">
    <location>
        <begin position="1051"/>
        <end position="1112"/>
    </location>
</feature>
<dbReference type="InterPro" id="IPR013083">
    <property type="entry name" value="Znf_RING/FYVE/PHD"/>
</dbReference>
<proteinExistence type="predicted"/>
<keyword evidence="3" id="KW-0862">Zinc</keyword>
<feature type="region of interest" description="Disordered" evidence="5">
    <location>
        <begin position="1379"/>
        <end position="1420"/>
    </location>
</feature>
<dbReference type="PANTHER" id="PTHR14296:SF3">
    <property type="entry name" value="DIKAR, ISOFORM F"/>
    <property type="match status" value="1"/>
</dbReference>